<evidence type="ECO:0000313" key="2">
    <source>
        <dbReference type="EMBL" id="CAA6800284.1"/>
    </source>
</evidence>
<name>A0A6S6SAW4_9BACT</name>
<keyword evidence="1" id="KW-0732">Signal</keyword>
<sequence>MNTKSRILIIFSIVLSMVLSTTQIKAYTPTVTPSTVSSEKTTLHFIVYYSGDLSAVMNDKDSYIKTFMDVYHLKLVSTFKIDEENGGFTLEATEELDFPTEVAKEISLIDNVLMIEVAYVPVTAES</sequence>
<proteinExistence type="predicted"/>
<reference evidence="2" key="1">
    <citation type="submission" date="2020-01" db="EMBL/GenBank/DDBJ databases">
        <authorList>
            <person name="Meier V. D."/>
            <person name="Meier V D."/>
        </authorList>
    </citation>
    <scope>NUCLEOTIDE SEQUENCE</scope>
    <source>
        <strain evidence="2">HLG_WM_MAG_10</strain>
    </source>
</reference>
<accession>A0A6S6SAW4</accession>
<dbReference type="AlphaFoldDB" id="A0A6S6SAW4"/>
<gene>
    <name evidence="2" type="ORF">HELGO_WM30265</name>
</gene>
<feature type="signal peptide" evidence="1">
    <location>
        <begin position="1"/>
        <end position="26"/>
    </location>
</feature>
<protein>
    <submittedName>
        <fullName evidence="2">Uncharacterized protein</fullName>
    </submittedName>
</protein>
<dbReference type="EMBL" id="CACVAQ010000052">
    <property type="protein sequence ID" value="CAA6800284.1"/>
    <property type="molecule type" value="Genomic_DNA"/>
</dbReference>
<evidence type="ECO:0000256" key="1">
    <source>
        <dbReference type="SAM" id="SignalP"/>
    </source>
</evidence>
<feature type="chain" id="PRO_5028006852" evidence="1">
    <location>
        <begin position="27"/>
        <end position="126"/>
    </location>
</feature>
<organism evidence="2">
    <name type="scientific">uncultured Aureispira sp</name>
    <dbReference type="NCBI Taxonomy" id="1331704"/>
    <lineage>
        <taxon>Bacteria</taxon>
        <taxon>Pseudomonadati</taxon>
        <taxon>Bacteroidota</taxon>
        <taxon>Saprospiria</taxon>
        <taxon>Saprospirales</taxon>
        <taxon>Saprospiraceae</taxon>
        <taxon>Aureispira</taxon>
        <taxon>environmental samples</taxon>
    </lineage>
</organism>